<keyword evidence="3" id="KW-1185">Reference proteome</keyword>
<organism evidence="2 3">
    <name type="scientific">Dendrobium chrysotoxum</name>
    <name type="common">Orchid</name>
    <dbReference type="NCBI Taxonomy" id="161865"/>
    <lineage>
        <taxon>Eukaryota</taxon>
        <taxon>Viridiplantae</taxon>
        <taxon>Streptophyta</taxon>
        <taxon>Embryophyta</taxon>
        <taxon>Tracheophyta</taxon>
        <taxon>Spermatophyta</taxon>
        <taxon>Magnoliopsida</taxon>
        <taxon>Liliopsida</taxon>
        <taxon>Asparagales</taxon>
        <taxon>Orchidaceae</taxon>
        <taxon>Epidendroideae</taxon>
        <taxon>Malaxideae</taxon>
        <taxon>Dendrobiinae</taxon>
        <taxon>Dendrobium</taxon>
    </lineage>
</organism>
<reference evidence="2 3" key="1">
    <citation type="journal article" date="2021" name="Hortic Res">
        <title>Chromosome-scale assembly of the Dendrobium chrysotoxum genome enhances the understanding of orchid evolution.</title>
        <authorList>
            <person name="Zhang Y."/>
            <person name="Zhang G.Q."/>
            <person name="Zhang D."/>
            <person name="Liu X.D."/>
            <person name="Xu X.Y."/>
            <person name="Sun W.H."/>
            <person name="Yu X."/>
            <person name="Zhu X."/>
            <person name="Wang Z.W."/>
            <person name="Zhao X."/>
            <person name="Zhong W.Y."/>
            <person name="Chen H."/>
            <person name="Yin W.L."/>
            <person name="Huang T."/>
            <person name="Niu S.C."/>
            <person name="Liu Z.J."/>
        </authorList>
    </citation>
    <scope>NUCLEOTIDE SEQUENCE [LARGE SCALE GENOMIC DNA]</scope>
    <source>
        <strain evidence="2">Lindl</strain>
    </source>
</reference>
<feature type="transmembrane region" description="Helical" evidence="1">
    <location>
        <begin position="69"/>
        <end position="89"/>
    </location>
</feature>
<dbReference type="EMBL" id="JAGFBR010000019">
    <property type="protein sequence ID" value="KAH0448512.1"/>
    <property type="molecule type" value="Genomic_DNA"/>
</dbReference>
<gene>
    <name evidence="2" type="ORF">IEQ34_022312</name>
</gene>
<keyword evidence="1" id="KW-1133">Transmembrane helix</keyword>
<accession>A0AAV7FXC6</accession>
<keyword evidence="1" id="KW-0472">Membrane</keyword>
<sequence length="123" mass="14135">MLVDWEAGLVAPGRCLGFPGMLYWLPRLLGWFPFVAVLVVILVSPGWWLDFLGRCNWVAILPAVIHHHVVVSFLNYLLVGLVAVFFPGLDTNERLFYKLLIDNIEQLLHVVKQQLVKLVRNMR</sequence>
<protein>
    <submittedName>
        <fullName evidence="2">Uncharacterized protein</fullName>
    </submittedName>
</protein>
<feature type="transmembrane region" description="Helical" evidence="1">
    <location>
        <begin position="28"/>
        <end position="49"/>
    </location>
</feature>
<evidence type="ECO:0000313" key="3">
    <source>
        <dbReference type="Proteomes" id="UP000775213"/>
    </source>
</evidence>
<evidence type="ECO:0000313" key="2">
    <source>
        <dbReference type="EMBL" id="KAH0448512.1"/>
    </source>
</evidence>
<proteinExistence type="predicted"/>
<comment type="caution">
    <text evidence="2">The sequence shown here is derived from an EMBL/GenBank/DDBJ whole genome shotgun (WGS) entry which is preliminary data.</text>
</comment>
<dbReference type="AlphaFoldDB" id="A0AAV7FXC6"/>
<name>A0AAV7FXC6_DENCH</name>
<dbReference type="Proteomes" id="UP000775213">
    <property type="component" value="Unassembled WGS sequence"/>
</dbReference>
<keyword evidence="1" id="KW-0812">Transmembrane</keyword>
<evidence type="ECO:0000256" key="1">
    <source>
        <dbReference type="SAM" id="Phobius"/>
    </source>
</evidence>